<evidence type="ECO:0000313" key="2">
    <source>
        <dbReference type="Proteomes" id="UP001325680"/>
    </source>
</evidence>
<gene>
    <name evidence="1" type="ORF">U0035_22190</name>
</gene>
<accession>A0ABZ0W535</accession>
<dbReference type="InterPro" id="IPR009078">
    <property type="entry name" value="Ferritin-like_SF"/>
</dbReference>
<evidence type="ECO:0000313" key="1">
    <source>
        <dbReference type="EMBL" id="WQD38388.1"/>
    </source>
</evidence>
<dbReference type="Gene3D" id="1.20.1260.10">
    <property type="match status" value="1"/>
</dbReference>
<dbReference type="EMBL" id="CP139960">
    <property type="protein sequence ID" value="WQD38388.1"/>
    <property type="molecule type" value="Genomic_DNA"/>
</dbReference>
<dbReference type="InterPro" id="IPR047114">
    <property type="entry name" value="YciF"/>
</dbReference>
<dbReference type="SUPFAM" id="SSF47240">
    <property type="entry name" value="Ferritin-like"/>
    <property type="match status" value="1"/>
</dbReference>
<dbReference type="Pfam" id="PF05974">
    <property type="entry name" value="DUF892"/>
    <property type="match status" value="1"/>
</dbReference>
<keyword evidence="2" id="KW-1185">Reference proteome</keyword>
<sequence>MTIPNKFSDMQNSEFHQFFVEELRDIYGAELSLVKALPKMQEASTSEELAAAFYKHASDTQLHIENLERIFDLLDEESDSKKCKAMEGLIQEAEEIISDTEKNSYTRDAALILAAQKVEHYEIATYGTLKTFARNMGHTEVAELLERTLVNEKTTDETLTEIAEDFVNSQAATE</sequence>
<dbReference type="InterPro" id="IPR012347">
    <property type="entry name" value="Ferritin-like"/>
</dbReference>
<dbReference type="CDD" id="cd07909">
    <property type="entry name" value="YciF"/>
    <property type="match status" value="1"/>
</dbReference>
<dbReference type="InterPro" id="IPR010287">
    <property type="entry name" value="DUF892_YciF-like"/>
</dbReference>
<name>A0ABZ0W535_9BACT</name>
<reference evidence="1 2" key="1">
    <citation type="submission" date="2023-12" db="EMBL/GenBank/DDBJ databases">
        <title>Genome sequencing and assembly of bacterial species from a model synthetic community.</title>
        <authorList>
            <person name="Hogle S.L."/>
        </authorList>
    </citation>
    <scope>NUCLEOTIDE SEQUENCE [LARGE SCALE GENOMIC DNA]</scope>
    <source>
        <strain evidence="1 2">HAMBI_3031</strain>
    </source>
</reference>
<dbReference type="PANTHER" id="PTHR30565:SF9">
    <property type="entry name" value="PROTEIN YCIF"/>
    <property type="match status" value="1"/>
</dbReference>
<dbReference type="Proteomes" id="UP001325680">
    <property type="component" value="Chromosome"/>
</dbReference>
<protein>
    <submittedName>
        <fullName evidence="1">Ferritin-like domain-containing protein</fullName>
    </submittedName>
</protein>
<organism evidence="1 2">
    <name type="scientific">Niabella yanshanensis</name>
    <dbReference type="NCBI Taxonomy" id="577386"/>
    <lineage>
        <taxon>Bacteria</taxon>
        <taxon>Pseudomonadati</taxon>
        <taxon>Bacteroidota</taxon>
        <taxon>Chitinophagia</taxon>
        <taxon>Chitinophagales</taxon>
        <taxon>Chitinophagaceae</taxon>
        <taxon>Niabella</taxon>
    </lineage>
</organism>
<dbReference type="RefSeq" id="WP_114791149.1">
    <property type="nucleotide sequence ID" value="NZ_CP139960.1"/>
</dbReference>
<proteinExistence type="predicted"/>
<dbReference type="PANTHER" id="PTHR30565">
    <property type="entry name" value="PROTEIN YCIF"/>
    <property type="match status" value="1"/>
</dbReference>